<dbReference type="SUPFAM" id="SSF47781">
    <property type="entry name" value="RuvA domain 2-like"/>
    <property type="match status" value="1"/>
</dbReference>
<proteinExistence type="predicted"/>
<dbReference type="Proteomes" id="UP000401081">
    <property type="component" value="Unassembled WGS sequence"/>
</dbReference>
<reference evidence="1 2" key="1">
    <citation type="submission" date="2019-03" db="EMBL/GenBank/DDBJ databases">
        <authorList>
            <consortium name="Pathogen Informatics"/>
        </authorList>
    </citation>
    <scope>NUCLEOTIDE SEQUENCE [LARGE SCALE GENOMIC DNA]</scope>
    <source>
        <strain evidence="1 2">NCTC12993</strain>
    </source>
</reference>
<dbReference type="GO" id="GO:0003911">
    <property type="term" value="F:DNA ligase (NAD+) activity"/>
    <property type="evidence" value="ECO:0007669"/>
    <property type="project" value="UniProtKB-EC"/>
</dbReference>
<keyword evidence="1" id="KW-0436">Ligase</keyword>
<name>A0A485AKX2_KLUCR</name>
<dbReference type="InterPro" id="IPR010994">
    <property type="entry name" value="RuvA_2-like"/>
</dbReference>
<protein>
    <submittedName>
        <fullName evidence="1">DNA ligase B</fullName>
        <ecNumber evidence="1">6.5.1.2</ecNumber>
    </submittedName>
</protein>
<keyword evidence="2" id="KW-1185">Reference proteome</keyword>
<accession>A0A485AKX2</accession>
<evidence type="ECO:0000313" key="1">
    <source>
        <dbReference type="EMBL" id="VFS61360.1"/>
    </source>
</evidence>
<evidence type="ECO:0000313" key="2">
    <source>
        <dbReference type="Proteomes" id="UP000401081"/>
    </source>
</evidence>
<dbReference type="AlphaFoldDB" id="A0A485AKX2"/>
<sequence>MARLNWLGASQVLNIEGVGEAVWNSLILAHSFDHIFSWLELTSQQLEETPGITAARARQIWHRFEIARRQPFRLWLKALGLPLPSGALKALSDGSWKQLAARDDLHWQNLPGVGPEKARNLMAFIHHPTVCRTHRAVAFIWE</sequence>
<organism evidence="1 2">
    <name type="scientific">Kluyvera cryocrescens</name>
    <name type="common">Kluyvera citrophila</name>
    <dbReference type="NCBI Taxonomy" id="580"/>
    <lineage>
        <taxon>Bacteria</taxon>
        <taxon>Pseudomonadati</taxon>
        <taxon>Pseudomonadota</taxon>
        <taxon>Gammaproteobacteria</taxon>
        <taxon>Enterobacterales</taxon>
        <taxon>Enterobacteriaceae</taxon>
        <taxon>Kluyvera</taxon>
    </lineage>
</organism>
<dbReference type="EMBL" id="CAADJD010000015">
    <property type="protein sequence ID" value="VFS61360.1"/>
    <property type="molecule type" value="Genomic_DNA"/>
</dbReference>
<gene>
    <name evidence="1" type="primary">ligB_4</name>
    <name evidence="1" type="ORF">NCTC12993_01896</name>
</gene>
<dbReference type="EC" id="6.5.1.2" evidence="1"/>